<gene>
    <name evidence="2" type="ORF">J4G33_14690</name>
</gene>
<protein>
    <submittedName>
        <fullName evidence="2">Pilus assembly protein</fullName>
    </submittedName>
</protein>
<feature type="domain" description="TadE-like" evidence="1">
    <location>
        <begin position="7"/>
        <end position="49"/>
    </location>
</feature>
<dbReference type="InterPro" id="IPR049790">
    <property type="entry name" value="Rv3655c/TadE"/>
</dbReference>
<evidence type="ECO:0000313" key="3">
    <source>
        <dbReference type="Proteomes" id="UP000664209"/>
    </source>
</evidence>
<sequence>MASGDRGAVTAELALALPAVILVLAVLLVTGAATSAQLRCADGARAGARAAALGMTDGEVAEIARQVTGGAAEVEVARAHPWVEVRVSSAVAGGWFTGGPLGLSATATAWVEP</sequence>
<name>A0A939LQV8_9CELL</name>
<organism evidence="2 3">
    <name type="scientific">Actinotalea soli</name>
    <dbReference type="NCBI Taxonomy" id="2819234"/>
    <lineage>
        <taxon>Bacteria</taxon>
        <taxon>Bacillati</taxon>
        <taxon>Actinomycetota</taxon>
        <taxon>Actinomycetes</taxon>
        <taxon>Micrococcales</taxon>
        <taxon>Cellulomonadaceae</taxon>
        <taxon>Actinotalea</taxon>
    </lineage>
</organism>
<keyword evidence="3" id="KW-1185">Reference proteome</keyword>
<proteinExistence type="predicted"/>
<evidence type="ECO:0000313" key="2">
    <source>
        <dbReference type="EMBL" id="MBO1753057.1"/>
    </source>
</evidence>
<dbReference type="InterPro" id="IPR012495">
    <property type="entry name" value="TadE-like_dom"/>
</dbReference>
<comment type="caution">
    <text evidence="2">The sequence shown here is derived from an EMBL/GenBank/DDBJ whole genome shotgun (WGS) entry which is preliminary data.</text>
</comment>
<dbReference type="Pfam" id="PF07811">
    <property type="entry name" value="TadE"/>
    <property type="match status" value="1"/>
</dbReference>
<dbReference type="EMBL" id="JAGEMK010000009">
    <property type="protein sequence ID" value="MBO1753057.1"/>
    <property type="molecule type" value="Genomic_DNA"/>
</dbReference>
<dbReference type="NCBIfam" id="NF041390">
    <property type="entry name" value="TadE_Rv3655c"/>
    <property type="match status" value="1"/>
</dbReference>
<accession>A0A939LQV8</accession>
<dbReference type="Proteomes" id="UP000664209">
    <property type="component" value="Unassembled WGS sequence"/>
</dbReference>
<evidence type="ECO:0000259" key="1">
    <source>
        <dbReference type="Pfam" id="PF07811"/>
    </source>
</evidence>
<reference evidence="2" key="1">
    <citation type="submission" date="2021-03" db="EMBL/GenBank/DDBJ databases">
        <title>Actinotalea soli sp. nov., isolated from soil.</title>
        <authorList>
            <person name="Ping W."/>
            <person name="Zhang J."/>
        </authorList>
    </citation>
    <scope>NUCLEOTIDE SEQUENCE</scope>
    <source>
        <strain evidence="2">BY-33</strain>
    </source>
</reference>
<dbReference type="AlphaFoldDB" id="A0A939LQV8"/>